<organism evidence="1 2">
    <name type="scientific">Bauhinia variegata</name>
    <name type="common">Purple orchid tree</name>
    <name type="synonym">Phanera variegata</name>
    <dbReference type="NCBI Taxonomy" id="167791"/>
    <lineage>
        <taxon>Eukaryota</taxon>
        <taxon>Viridiplantae</taxon>
        <taxon>Streptophyta</taxon>
        <taxon>Embryophyta</taxon>
        <taxon>Tracheophyta</taxon>
        <taxon>Spermatophyta</taxon>
        <taxon>Magnoliopsida</taxon>
        <taxon>eudicotyledons</taxon>
        <taxon>Gunneridae</taxon>
        <taxon>Pentapetalae</taxon>
        <taxon>rosids</taxon>
        <taxon>fabids</taxon>
        <taxon>Fabales</taxon>
        <taxon>Fabaceae</taxon>
        <taxon>Cercidoideae</taxon>
        <taxon>Cercideae</taxon>
        <taxon>Bauhiniinae</taxon>
        <taxon>Bauhinia</taxon>
    </lineage>
</organism>
<name>A0ACB9PSI7_BAUVA</name>
<evidence type="ECO:0000313" key="2">
    <source>
        <dbReference type="Proteomes" id="UP000828941"/>
    </source>
</evidence>
<gene>
    <name evidence="1" type="ORF">L6164_005676</name>
</gene>
<comment type="caution">
    <text evidence="1">The sequence shown here is derived from an EMBL/GenBank/DDBJ whole genome shotgun (WGS) entry which is preliminary data.</text>
</comment>
<accession>A0ACB9PSI7</accession>
<dbReference type="Proteomes" id="UP000828941">
    <property type="component" value="Chromosome 3"/>
</dbReference>
<proteinExistence type="predicted"/>
<evidence type="ECO:0000313" key="1">
    <source>
        <dbReference type="EMBL" id="KAI4351300.1"/>
    </source>
</evidence>
<dbReference type="EMBL" id="CM039428">
    <property type="protein sequence ID" value="KAI4351300.1"/>
    <property type="molecule type" value="Genomic_DNA"/>
</dbReference>
<sequence>MDDYAEFTAPLFEGYSKLLDLLDIEAQGLALLMGMYYWDPSYRCFTFNDIELTPTLEEYGHMLGMPLKKQSPVYTYSKSKIVMKHISNLFGVSE</sequence>
<keyword evidence="2" id="KW-1185">Reference proteome</keyword>
<reference evidence="1 2" key="1">
    <citation type="journal article" date="2022" name="DNA Res.">
        <title>Chromosomal-level genome assembly of the orchid tree Bauhinia variegata (Leguminosae; Cercidoideae) supports the allotetraploid origin hypothesis of Bauhinia.</title>
        <authorList>
            <person name="Zhong Y."/>
            <person name="Chen Y."/>
            <person name="Zheng D."/>
            <person name="Pang J."/>
            <person name="Liu Y."/>
            <person name="Luo S."/>
            <person name="Meng S."/>
            <person name="Qian L."/>
            <person name="Wei D."/>
            <person name="Dai S."/>
            <person name="Zhou R."/>
        </authorList>
    </citation>
    <scope>NUCLEOTIDE SEQUENCE [LARGE SCALE GENOMIC DNA]</scope>
    <source>
        <strain evidence="1">BV-YZ2020</strain>
    </source>
</reference>
<protein>
    <submittedName>
        <fullName evidence="1">Uncharacterized protein</fullName>
    </submittedName>
</protein>